<dbReference type="Pfam" id="PF00196">
    <property type="entry name" value="GerE"/>
    <property type="match status" value="1"/>
</dbReference>
<dbReference type="InterPro" id="IPR041617">
    <property type="entry name" value="TPR_MalT"/>
</dbReference>
<dbReference type="InterPro" id="IPR000792">
    <property type="entry name" value="Tscrpt_reg_LuxR_C"/>
</dbReference>
<dbReference type="PROSITE" id="PS50043">
    <property type="entry name" value="HTH_LUXR_2"/>
    <property type="match status" value="1"/>
</dbReference>
<dbReference type="EMBL" id="JAHKPV010000006">
    <property type="protein sequence ID" value="MBU2873710.1"/>
    <property type="molecule type" value="Genomic_DNA"/>
</dbReference>
<evidence type="ECO:0000256" key="1">
    <source>
        <dbReference type="ARBA" id="ARBA00023015"/>
    </source>
</evidence>
<protein>
    <submittedName>
        <fullName evidence="5">LuxR C-terminal-related transcriptional regulator</fullName>
    </submittedName>
</protein>
<dbReference type="RefSeq" id="WP_216007581.1">
    <property type="nucleotide sequence ID" value="NZ_JAHKPV010000006.1"/>
</dbReference>
<dbReference type="InterPro" id="IPR059106">
    <property type="entry name" value="WHD_MalT"/>
</dbReference>
<keyword evidence="2" id="KW-0238">DNA-binding</keyword>
<dbReference type="Pfam" id="PF25873">
    <property type="entry name" value="WHD_MalT"/>
    <property type="match status" value="1"/>
</dbReference>
<dbReference type="Proteomes" id="UP000753376">
    <property type="component" value="Unassembled WGS sequence"/>
</dbReference>
<dbReference type="PANTHER" id="PTHR44688">
    <property type="entry name" value="DNA-BINDING TRANSCRIPTIONAL ACTIVATOR DEVR_DOSR"/>
    <property type="match status" value="1"/>
</dbReference>
<name>A0ABS6A828_9GAMM</name>
<reference evidence="5 6" key="1">
    <citation type="submission" date="2021-05" db="EMBL/GenBank/DDBJ databases">
        <title>Draft genomes of bacteria isolated from model marine particles.</title>
        <authorList>
            <person name="Datta M.S."/>
            <person name="Schwartzman J.A."/>
            <person name="Enke T.N."/>
            <person name="Saavedra J."/>
            <person name="Cermak N."/>
            <person name="Cordero O.X."/>
        </authorList>
    </citation>
    <scope>NUCLEOTIDE SEQUENCE [LARGE SCALE GENOMIC DNA]</scope>
    <source>
        <strain evidence="5 6">D2M19</strain>
    </source>
</reference>
<feature type="domain" description="HTH luxR-type" evidence="4">
    <location>
        <begin position="837"/>
        <end position="902"/>
    </location>
</feature>
<sequence length="904" mass="101046">MPVSQTPKRFLMVSKLNPPASRAAQVERAELCQKILSASAAKLIVVRAAAGFGKTTAMTQSMSRMNSAGIATAWLTIDDADNDVSRFLFCLNASVSQLTENEAYTFNDESIERRTASEAAFNIVARLSEKRSAFALFIDDFEKVHEQSVLGLIREIIEHLPASGQIIIGSRHVPELGLGRLRARGQLLEIDVSELRFSVDETVEFLVNRRQLELTQDDLIHIHNRSEGWATALWLASLALEGNASPQSFIHRFSGENDAVADYLAHDVLEQQPDKIKSFLLRTSILRHLTPSLCNALVPGCDSEAMLRHLDTRSAFLAPIEHEQLTYRYHSLFAEFLRSVLHAKYPYEVSGLHLAASQWYENSGRFVPAIDHAIEGRAFDRAMFLLDAHAERLLSQGRMKLLARWLGELPADQLRKYELLEMIYIWAVGFTSGPDEALEMLSNTNLEASVNPVVKSHILAFKPLMMGMMDRYEEASELGRTDGNELSGFAPFADIVSINSRANVFSVMGKYDQARQLIDGARDAQFSHSSSFNSMYSESLEGLIDLQEGRQKQAAARFRLAVGATSSTYDFSHTSGNAWAGVLHANTVYEANDLELAARLLHVYGPLVREAGLPDHMLISDIMLSRLAFNCGDVDRAFQALTELEHMGRIRKLPRVVATARLERSRLFLAQGRPEAAKQELDRAGNEELWRRVRKHRMPANDLQYMEMARLRWEVVAGDPQAALAPLAMEIAEAQNSSLYRRVLKLKLFKAIAQYRCNRLEDSIEVMTEIMPTCCAEGYVRLFVDEGAAAGIVVKLYHQAFRETGRQSDPVFVSYLESLIEAFGPVLSSTAVLPDADEPTLNALTRKETRVLQLLSEGYSNSAMSEKLFVSDSTVRTHLRNINSKLNASSRTQAVAIARRYGLI</sequence>
<comment type="caution">
    <text evidence="5">The sequence shown here is derived from an EMBL/GenBank/DDBJ whole genome shotgun (WGS) entry which is preliminary data.</text>
</comment>
<accession>A0ABS6A828</accession>
<dbReference type="SMART" id="SM00421">
    <property type="entry name" value="HTH_LUXR"/>
    <property type="match status" value="1"/>
</dbReference>
<organism evidence="5 6">
    <name type="scientific">Marinobacter salexigens</name>
    <dbReference type="NCBI Taxonomy" id="1925763"/>
    <lineage>
        <taxon>Bacteria</taxon>
        <taxon>Pseudomonadati</taxon>
        <taxon>Pseudomonadota</taxon>
        <taxon>Gammaproteobacteria</taxon>
        <taxon>Pseudomonadales</taxon>
        <taxon>Marinobacteraceae</taxon>
        <taxon>Marinobacter</taxon>
    </lineage>
</organism>
<proteinExistence type="predicted"/>
<keyword evidence="1" id="KW-0805">Transcription regulation</keyword>
<dbReference type="CDD" id="cd06170">
    <property type="entry name" value="LuxR_C_like"/>
    <property type="match status" value="1"/>
</dbReference>
<keyword evidence="3" id="KW-0804">Transcription</keyword>
<evidence type="ECO:0000256" key="3">
    <source>
        <dbReference type="ARBA" id="ARBA00023163"/>
    </source>
</evidence>
<keyword evidence="6" id="KW-1185">Reference proteome</keyword>
<evidence type="ECO:0000259" key="4">
    <source>
        <dbReference type="PROSITE" id="PS50043"/>
    </source>
</evidence>
<gene>
    <name evidence="5" type="ORF">KO508_06750</name>
</gene>
<dbReference type="PANTHER" id="PTHR44688:SF16">
    <property type="entry name" value="DNA-BINDING TRANSCRIPTIONAL ACTIVATOR DEVR_DOSR"/>
    <property type="match status" value="1"/>
</dbReference>
<evidence type="ECO:0000313" key="6">
    <source>
        <dbReference type="Proteomes" id="UP000753376"/>
    </source>
</evidence>
<evidence type="ECO:0000313" key="5">
    <source>
        <dbReference type="EMBL" id="MBU2873710.1"/>
    </source>
</evidence>
<evidence type="ECO:0000256" key="2">
    <source>
        <dbReference type="ARBA" id="ARBA00023125"/>
    </source>
</evidence>
<dbReference type="Pfam" id="PF17874">
    <property type="entry name" value="TPR_MalT"/>
    <property type="match status" value="1"/>
</dbReference>